<dbReference type="Pfam" id="PF06097">
    <property type="entry name" value="DUF945"/>
    <property type="match status" value="1"/>
</dbReference>
<evidence type="ECO:0000313" key="2">
    <source>
        <dbReference type="Proteomes" id="UP000651738"/>
    </source>
</evidence>
<dbReference type="EMBL" id="JAEDAF010000013">
    <property type="protein sequence ID" value="MBH8581193.1"/>
    <property type="molecule type" value="Genomic_DNA"/>
</dbReference>
<organism evidence="1 2">
    <name type="scientific">Bisbaumannia pacifica</name>
    <dbReference type="NCBI Taxonomy" id="77098"/>
    <lineage>
        <taxon>Bacteria</taxon>
        <taxon>Pseudomonadati</taxon>
        <taxon>Pseudomonadota</taxon>
        <taxon>Gammaproteobacteria</taxon>
        <taxon>Oceanospirillales</taxon>
        <taxon>Halomonadaceae</taxon>
        <taxon>Bisbaumannia</taxon>
    </lineage>
</organism>
<reference evidence="1 2" key="1">
    <citation type="submission" date="2020-12" db="EMBL/GenBank/DDBJ databases">
        <title>Draft genome sequence of Halomonas pacifica strain CARE-V15.</title>
        <authorList>
            <person name="Vignesh N."/>
            <person name="Thabitha A."/>
            <person name="Saravanan R."/>
            <person name="Manigandan V."/>
        </authorList>
    </citation>
    <scope>NUCLEOTIDE SEQUENCE [LARGE SCALE GENOMIC DNA]</scope>
    <source>
        <strain evidence="1 2">CARE-V15</strain>
    </source>
</reference>
<dbReference type="Proteomes" id="UP000651738">
    <property type="component" value="Unassembled WGS sequence"/>
</dbReference>
<sequence>MRKGVLALGAVVIIGGGYLAGHAVSSAIFERELATSLENMAQQGNLRVERLSSESGWFHSSGEVRLAPLVGNDWQARVPYQAAHGILTTRVEGDADLSLDGALIEELRGALGELPELPTPRWVADFHTLSQTLDASLELAGFTWEASDWRLDFQGVSATLRGERGDLILEGEVAPWWLTADEGRLAAGPTTLESHYRYGEGGRRFHQQDSMRLESLRFVEARGQTLHLQGLGYTSDVDLGDEFLELAMGLSLEEARLDDAPVASGGFDLALERLDADAAWRLYESLRDELERLDGDLEQLTPAEWEALFEAWFPDLLALLAESPRLVLSELDLDSRMLGLSTQGEGELTFDGAGITELSLEQLARPGGGAELQRRLDGRLRLAPLPPSLALMLELPGGSDELRFELREGRPYLNDQPVKELPW</sequence>
<protein>
    <submittedName>
        <fullName evidence="1">DUF945 family protein</fullName>
    </submittedName>
</protein>
<dbReference type="RefSeq" id="WP_198058163.1">
    <property type="nucleotide sequence ID" value="NZ_JAEDAF010000013.1"/>
</dbReference>
<name>A0ABD4L681_9GAMM</name>
<dbReference type="InterPro" id="IPR010352">
    <property type="entry name" value="DUF945"/>
</dbReference>
<evidence type="ECO:0000313" key="1">
    <source>
        <dbReference type="EMBL" id="MBH8581193.1"/>
    </source>
</evidence>
<proteinExistence type="predicted"/>
<dbReference type="AlphaFoldDB" id="A0ABD4L681"/>
<accession>A0ABD4L681</accession>
<comment type="caution">
    <text evidence="1">The sequence shown here is derived from an EMBL/GenBank/DDBJ whole genome shotgun (WGS) entry which is preliminary data.</text>
</comment>
<gene>
    <name evidence="1" type="ORF">I7V36_13900</name>
</gene>